<dbReference type="EMBL" id="JABTDW010000001">
    <property type="protein sequence ID" value="NSB15848.1"/>
    <property type="molecule type" value="Genomic_DNA"/>
</dbReference>
<gene>
    <name evidence="2" type="ORF">BCD95_004107</name>
</gene>
<dbReference type="Pfam" id="PF13022">
    <property type="entry name" value="HTH_Tnp_1_2"/>
    <property type="match status" value="1"/>
</dbReference>
<dbReference type="SUPFAM" id="SSF46689">
    <property type="entry name" value="Homeodomain-like"/>
    <property type="match status" value="1"/>
</dbReference>
<dbReference type="InterPro" id="IPR009057">
    <property type="entry name" value="Homeodomain-like_sf"/>
</dbReference>
<name>A0AAE5H674_CLOBE</name>
<evidence type="ECO:0000313" key="2">
    <source>
        <dbReference type="EMBL" id="NSB15848.1"/>
    </source>
</evidence>
<feature type="domain" description="Homeodomain phBC6A51-type" evidence="1">
    <location>
        <begin position="1"/>
        <end position="53"/>
    </location>
</feature>
<evidence type="ECO:0000259" key="1">
    <source>
        <dbReference type="Pfam" id="PF13022"/>
    </source>
</evidence>
<dbReference type="InterPro" id="IPR024978">
    <property type="entry name" value="Homeodomain_phBC6A51-type"/>
</dbReference>
<dbReference type="Gene3D" id="1.10.10.60">
    <property type="entry name" value="Homeodomain-like"/>
    <property type="match status" value="1"/>
</dbReference>
<dbReference type="Proteomes" id="UP000822184">
    <property type="component" value="Unassembled WGS sequence"/>
</dbReference>
<dbReference type="AlphaFoldDB" id="A0AAE5H674"/>
<evidence type="ECO:0000313" key="3">
    <source>
        <dbReference type="Proteomes" id="UP000822184"/>
    </source>
</evidence>
<dbReference type="RefSeq" id="WP_077855553.1">
    <property type="nucleotide sequence ID" value="NZ_JABTDW010000001.1"/>
</dbReference>
<sequence>MATKELNDKQLRAIELLVEGESVNDVATAIGVSRQTVSTWKNKDELFKAELDKCRQGLKSEVDGRLLTQVVPLTDKLIKIALKSSSDKTSLDAIIYAINRLCGTPTNKIQDISNDKDNNIELDIDQLVNEIKSDNNVIDISQAK</sequence>
<reference evidence="2" key="1">
    <citation type="submission" date="2020-06" db="EMBL/GenBank/DDBJ databases">
        <title>Genomic insights into acetone-butanol-ethanol (ABE) fermentation by sequencing solventogenic clostridia strains.</title>
        <authorList>
            <person name="Brown S."/>
        </authorList>
    </citation>
    <scope>NUCLEOTIDE SEQUENCE</scope>
    <source>
        <strain evidence="2">DJ123</strain>
    </source>
</reference>
<comment type="caution">
    <text evidence="2">The sequence shown here is derived from an EMBL/GenBank/DDBJ whole genome shotgun (WGS) entry which is preliminary data.</text>
</comment>
<accession>A0AAE5H674</accession>
<organism evidence="2 3">
    <name type="scientific">Clostridium beijerinckii</name>
    <name type="common">Clostridium MP</name>
    <dbReference type="NCBI Taxonomy" id="1520"/>
    <lineage>
        <taxon>Bacteria</taxon>
        <taxon>Bacillati</taxon>
        <taxon>Bacillota</taxon>
        <taxon>Clostridia</taxon>
        <taxon>Eubacteriales</taxon>
        <taxon>Clostridiaceae</taxon>
        <taxon>Clostridium</taxon>
    </lineage>
</organism>
<proteinExistence type="predicted"/>
<protein>
    <submittedName>
        <fullName evidence="2">AcrR family transcriptional regulator</fullName>
    </submittedName>
</protein>